<dbReference type="PANTHER" id="PTHR43806:SF11">
    <property type="entry name" value="CEREVISIN-RELATED"/>
    <property type="match status" value="1"/>
</dbReference>
<evidence type="ECO:0000256" key="4">
    <source>
        <dbReference type="ARBA" id="ARBA00022825"/>
    </source>
</evidence>
<keyword evidence="7" id="KW-0732">Signal</keyword>
<feature type="active site" description="Charge relay system" evidence="5">
    <location>
        <position position="179"/>
    </location>
</feature>
<dbReference type="SUPFAM" id="SSF52743">
    <property type="entry name" value="Subtilisin-like"/>
    <property type="match status" value="1"/>
</dbReference>
<dbReference type="HOGENOM" id="CLU_466019_0_0_7"/>
<dbReference type="EMBL" id="CP010311">
    <property type="protein sequence ID" value="AJF07512.1"/>
    <property type="molecule type" value="Genomic_DNA"/>
</dbReference>
<evidence type="ECO:0000256" key="5">
    <source>
        <dbReference type="PROSITE-ProRule" id="PRU01240"/>
    </source>
</evidence>
<dbReference type="Proteomes" id="UP000035036">
    <property type="component" value="Chromosome"/>
</dbReference>
<keyword evidence="10" id="KW-1185">Reference proteome</keyword>
<keyword evidence="4 5" id="KW-0720">Serine protease</keyword>
<sequence length="585" mass="61592">MAMGAKIISAILWCVVFSVSALPVSAKAAEVAPQLRAVLARSVPDEKIPVIATLSRSEELVAQARGFGRKHRDSLVRELKERSQRGRAELEGFLRKYGIEDATELWLINGIALQADPKTLAALSEHPAVDTLYFDETRQLSPEPRLSFPVHGWNISQVGAYELWDMGHSGAGAVVAVLDSGVDLEHPDLGSRWRGPADVGWFDPYDDSPEPFDQIIQADPESPDSQLGHGTAVTGIIVAGDEFGLPLGMAPDSKWIAARIFGPDNTSSSSKIIKALEWTLDPNEDGNTADAADIVNNSWGIVVEDDQNGIEPERCIETYRRAIQGLKTAGVAVVAAAGNSGPDPFTSESPGNYPEVLAVGATDDEKRVTDFSARGPSACDDGVYPQLVAPGTMIMTTNATAVSNYVTVAGTSFSAAHLSGALALLRGAFPDVDMAAIEDALLVSAVDLGVSEPDNSYGHGLIDVPAAYDHLLTPVLAAPTNGAMVDGPEVTLRWEQLHDSRGYPLSAQVRIATDDDFSEATNVTASAASSTSLLWAGAAGLFLCSPLSRRRTRSGRIVRTLLIVIALGFGMPACGGGGGGGGGGR</sequence>
<dbReference type="InterPro" id="IPR036852">
    <property type="entry name" value="Peptidase_S8/S53_dom_sf"/>
</dbReference>
<keyword evidence="6" id="KW-0472">Membrane</keyword>
<dbReference type="KEGG" id="gsb:GSUB_14480"/>
<feature type="active site" description="Charge relay system" evidence="5">
    <location>
        <position position="412"/>
    </location>
</feature>
<dbReference type="PANTHER" id="PTHR43806">
    <property type="entry name" value="PEPTIDASE S8"/>
    <property type="match status" value="1"/>
</dbReference>
<accession>A0A0B5FH67</accession>
<evidence type="ECO:0000259" key="8">
    <source>
        <dbReference type="Pfam" id="PF00082"/>
    </source>
</evidence>
<dbReference type="InterPro" id="IPR050131">
    <property type="entry name" value="Peptidase_S8_subtilisin-like"/>
</dbReference>
<keyword evidence="6" id="KW-1133">Transmembrane helix</keyword>
<keyword evidence="2 5" id="KW-0645">Protease</keyword>
<keyword evidence="6" id="KW-0812">Transmembrane</keyword>
<dbReference type="Gene3D" id="3.40.50.200">
    <property type="entry name" value="Peptidase S8/S53 domain"/>
    <property type="match status" value="1"/>
</dbReference>
<reference evidence="9 10" key="1">
    <citation type="journal article" date="2015" name="Genome Announc.">
        <title>Genomes of Geoalkalibacter ferrihydriticus Z-0531T and Geoalkalibacter subterraneus Red1T, Two Haloalkaliphilic Metal-Reducing Deltaproteobacteria.</title>
        <authorList>
            <person name="Badalamenti J.P."/>
            <person name="Krajmalnik-Brown R."/>
            <person name="Torres C.I."/>
            <person name="Bond D.R."/>
        </authorList>
    </citation>
    <scope>NUCLEOTIDE SEQUENCE [LARGE SCALE GENOMIC DNA]</scope>
    <source>
        <strain evidence="9 10">Red1</strain>
    </source>
</reference>
<feature type="active site" description="Charge relay system" evidence="5">
    <location>
        <position position="229"/>
    </location>
</feature>
<proteinExistence type="inferred from homology"/>
<evidence type="ECO:0000256" key="7">
    <source>
        <dbReference type="SAM" id="SignalP"/>
    </source>
</evidence>
<dbReference type="Pfam" id="PF00082">
    <property type="entry name" value="Peptidase_S8"/>
    <property type="match status" value="1"/>
</dbReference>
<dbReference type="InterPro" id="IPR015500">
    <property type="entry name" value="Peptidase_S8_subtilisin-rel"/>
</dbReference>
<feature type="signal peptide" evidence="7">
    <location>
        <begin position="1"/>
        <end position="28"/>
    </location>
</feature>
<dbReference type="InterPro" id="IPR023827">
    <property type="entry name" value="Peptidase_S8_Asp-AS"/>
</dbReference>
<keyword evidence="3 5" id="KW-0378">Hydrolase</keyword>
<comment type="similarity">
    <text evidence="1 5">Belongs to the peptidase S8 family.</text>
</comment>
<dbReference type="PROSITE" id="PS51892">
    <property type="entry name" value="SUBTILASE"/>
    <property type="match status" value="1"/>
</dbReference>
<evidence type="ECO:0000256" key="6">
    <source>
        <dbReference type="SAM" id="Phobius"/>
    </source>
</evidence>
<dbReference type="STRING" id="483547.GSUB_14480"/>
<feature type="domain" description="Peptidase S8/S53" evidence="8">
    <location>
        <begin position="170"/>
        <end position="460"/>
    </location>
</feature>
<protein>
    <recommendedName>
        <fullName evidence="8">Peptidase S8/S53 domain-containing protein</fullName>
    </recommendedName>
</protein>
<dbReference type="GO" id="GO:0006508">
    <property type="term" value="P:proteolysis"/>
    <property type="evidence" value="ECO:0007669"/>
    <property type="project" value="UniProtKB-KW"/>
</dbReference>
<organism evidence="9 10">
    <name type="scientific">Geoalkalibacter subterraneus</name>
    <dbReference type="NCBI Taxonomy" id="483547"/>
    <lineage>
        <taxon>Bacteria</taxon>
        <taxon>Pseudomonadati</taxon>
        <taxon>Thermodesulfobacteriota</taxon>
        <taxon>Desulfuromonadia</taxon>
        <taxon>Desulfuromonadales</taxon>
        <taxon>Geoalkalibacteraceae</taxon>
        <taxon>Geoalkalibacter</taxon>
    </lineage>
</organism>
<name>A0A0B5FH67_9BACT</name>
<evidence type="ECO:0000256" key="1">
    <source>
        <dbReference type="ARBA" id="ARBA00011073"/>
    </source>
</evidence>
<evidence type="ECO:0000313" key="10">
    <source>
        <dbReference type="Proteomes" id="UP000035036"/>
    </source>
</evidence>
<evidence type="ECO:0000256" key="3">
    <source>
        <dbReference type="ARBA" id="ARBA00022801"/>
    </source>
</evidence>
<dbReference type="PROSITE" id="PS00136">
    <property type="entry name" value="SUBTILASE_ASP"/>
    <property type="match status" value="1"/>
</dbReference>
<feature type="transmembrane region" description="Helical" evidence="6">
    <location>
        <begin position="532"/>
        <end position="548"/>
    </location>
</feature>
<dbReference type="InterPro" id="IPR022398">
    <property type="entry name" value="Peptidase_S8_His-AS"/>
</dbReference>
<gene>
    <name evidence="9" type="ORF">GSUB_14480</name>
</gene>
<evidence type="ECO:0000313" key="9">
    <source>
        <dbReference type="EMBL" id="AJF07512.1"/>
    </source>
</evidence>
<dbReference type="AlphaFoldDB" id="A0A0B5FH67"/>
<dbReference type="PROSITE" id="PS00137">
    <property type="entry name" value="SUBTILASE_HIS"/>
    <property type="match status" value="1"/>
</dbReference>
<evidence type="ECO:0000256" key="2">
    <source>
        <dbReference type="ARBA" id="ARBA00022670"/>
    </source>
</evidence>
<feature type="transmembrane region" description="Helical" evidence="6">
    <location>
        <begin position="560"/>
        <end position="579"/>
    </location>
</feature>
<dbReference type="InterPro" id="IPR000209">
    <property type="entry name" value="Peptidase_S8/S53_dom"/>
</dbReference>
<feature type="chain" id="PRO_5002101932" description="Peptidase S8/S53 domain-containing protein" evidence="7">
    <location>
        <begin position="29"/>
        <end position="585"/>
    </location>
</feature>
<dbReference type="PRINTS" id="PR00723">
    <property type="entry name" value="SUBTILISIN"/>
</dbReference>
<dbReference type="GO" id="GO:0004252">
    <property type="term" value="F:serine-type endopeptidase activity"/>
    <property type="evidence" value="ECO:0007669"/>
    <property type="project" value="UniProtKB-UniRule"/>
</dbReference>